<reference evidence="3" key="2">
    <citation type="submission" date="2020-10" db="UniProtKB">
        <authorList>
            <consortium name="WormBaseParasite"/>
        </authorList>
    </citation>
    <scope>IDENTIFICATION</scope>
</reference>
<protein>
    <submittedName>
        <fullName evidence="3">Transmembrane protein</fullName>
    </submittedName>
</protein>
<dbReference type="Proteomes" id="UP000492821">
    <property type="component" value="Unassembled WGS sequence"/>
</dbReference>
<keyword evidence="2" id="KW-1185">Reference proteome</keyword>
<reference evidence="2" key="1">
    <citation type="journal article" date="2013" name="Genetics">
        <title>The draft genome and transcriptome of Panagrellus redivivus are shaped by the harsh demands of a free-living lifestyle.</title>
        <authorList>
            <person name="Srinivasan J."/>
            <person name="Dillman A.R."/>
            <person name="Macchietto M.G."/>
            <person name="Heikkinen L."/>
            <person name="Lakso M."/>
            <person name="Fracchia K.M."/>
            <person name="Antoshechkin I."/>
            <person name="Mortazavi A."/>
            <person name="Wong G."/>
            <person name="Sternberg P.W."/>
        </authorList>
    </citation>
    <scope>NUCLEOTIDE SEQUENCE [LARGE SCALE GENOMIC DNA]</scope>
    <source>
        <strain evidence="2">MT8872</strain>
    </source>
</reference>
<evidence type="ECO:0000313" key="2">
    <source>
        <dbReference type="Proteomes" id="UP000492821"/>
    </source>
</evidence>
<name>A0A7E4VFP3_PANRE</name>
<feature type="chain" id="PRO_5028880879" evidence="1">
    <location>
        <begin position="27"/>
        <end position="113"/>
    </location>
</feature>
<sequence length="113" mass="12946">MRVAPLSSRIFAVLFAALMTASNVLQCHSYILLRLKAGPEVTHYNIPAQPAVNVQRLYPAASPTGFARGRRSQVITEERLRRSEISHMLKQPILGMSQWWNDDHDQEVSNYYY</sequence>
<keyword evidence="1" id="KW-0732">Signal</keyword>
<proteinExistence type="predicted"/>
<evidence type="ECO:0000313" key="3">
    <source>
        <dbReference type="WBParaSite" id="Pan_g20309.t1"/>
    </source>
</evidence>
<feature type="signal peptide" evidence="1">
    <location>
        <begin position="1"/>
        <end position="26"/>
    </location>
</feature>
<organism evidence="2 3">
    <name type="scientific">Panagrellus redivivus</name>
    <name type="common">Microworm</name>
    <dbReference type="NCBI Taxonomy" id="6233"/>
    <lineage>
        <taxon>Eukaryota</taxon>
        <taxon>Metazoa</taxon>
        <taxon>Ecdysozoa</taxon>
        <taxon>Nematoda</taxon>
        <taxon>Chromadorea</taxon>
        <taxon>Rhabditida</taxon>
        <taxon>Tylenchina</taxon>
        <taxon>Panagrolaimomorpha</taxon>
        <taxon>Panagrolaimoidea</taxon>
        <taxon>Panagrolaimidae</taxon>
        <taxon>Panagrellus</taxon>
    </lineage>
</organism>
<dbReference type="WBParaSite" id="Pan_g20309.t1">
    <property type="protein sequence ID" value="Pan_g20309.t1"/>
    <property type="gene ID" value="Pan_g20309"/>
</dbReference>
<dbReference type="AlphaFoldDB" id="A0A7E4VFP3"/>
<evidence type="ECO:0000256" key="1">
    <source>
        <dbReference type="SAM" id="SignalP"/>
    </source>
</evidence>
<accession>A0A7E4VFP3</accession>